<evidence type="ECO:0000313" key="1">
    <source>
        <dbReference type="EMBL" id="XKM38930.1"/>
    </source>
</evidence>
<organism evidence="1 2">
    <name type="scientific">Rhizobium ruizarguesonis</name>
    <dbReference type="NCBI Taxonomy" id="2081791"/>
    <lineage>
        <taxon>Bacteria</taxon>
        <taxon>Pseudomonadati</taxon>
        <taxon>Pseudomonadota</taxon>
        <taxon>Alphaproteobacteria</taxon>
        <taxon>Hyphomicrobiales</taxon>
        <taxon>Rhizobiaceae</taxon>
        <taxon>Rhizobium/Agrobacterium group</taxon>
        <taxon>Rhizobium</taxon>
    </lineage>
</organism>
<name>A0ACD5EIK6_9HYPH</name>
<reference evidence="1" key="1">
    <citation type="submission" date="2024-10" db="EMBL/GenBank/DDBJ databases">
        <title>Strain of Rhizobium-related bacteria isolated fromm roots of Vavilovia formosa.</title>
        <authorList>
            <person name="Kimeklis A."/>
            <person name="Afonin A."/>
        </authorList>
    </citation>
    <scope>NUCLEOTIDE SEQUENCE</scope>
    <source>
        <strain evidence="1">Vaf-46</strain>
    </source>
</reference>
<dbReference type="Proteomes" id="UP000078465">
    <property type="component" value="Plasmid unnamed2"/>
</dbReference>
<keyword evidence="1" id="KW-0614">Plasmid</keyword>
<accession>A0ACD5EIK6</accession>
<protein>
    <submittedName>
        <fullName evidence="1">Uncharacterized protein</fullName>
    </submittedName>
</protein>
<geneLocation type="plasmid" evidence="1 2">
    <name>unnamed2</name>
</geneLocation>
<proteinExistence type="predicted"/>
<evidence type="ECO:0000313" key="2">
    <source>
        <dbReference type="Proteomes" id="UP000078465"/>
    </source>
</evidence>
<gene>
    <name evidence="1" type="ORF">A4U53_005260</name>
</gene>
<sequence length="87" mass="9724">MWLLALARQLAVKRRMTREHGAAKTGDAFQEITHIGSSFWPDVGLGGLSLIRRVAEAICSQMHNKGHSESKRRGSQNIASQHFLIEK</sequence>
<dbReference type="EMBL" id="CP171852">
    <property type="protein sequence ID" value="XKM38930.1"/>
    <property type="molecule type" value="Genomic_DNA"/>
</dbReference>